<sequence>MKTELHISVEQNALETETENGVDMSSADEDWQLSIFRIRNSTVSLTSLCLHSEERSSQIASVSSSFVRVSESDIRSNGMNSPFVMLAGMADGQSGDIGSCLDVWNCRHISSSLLSLVPLAELSHKSDLAVNDGKGWTTIEESGLASSLMRSQIMNTTNTPSNVKVDELEGMELTQVVTGSRVCSCTNHLYGTACVDMNANVLGSLLSVNTSFWSCLIGLLSCVQSRCQCPVQCPVSYLSFMGIG</sequence>
<name>A0ABQ9YBL3_9EUKA</name>
<keyword evidence="2" id="KW-1185">Reference proteome</keyword>
<evidence type="ECO:0000313" key="1">
    <source>
        <dbReference type="EMBL" id="KAK2961073.1"/>
    </source>
</evidence>
<reference evidence="1 2" key="1">
    <citation type="journal article" date="2022" name="bioRxiv">
        <title>Genomics of Preaxostyla Flagellates Illuminates Evolutionary Transitions and the Path Towards Mitochondrial Loss.</title>
        <authorList>
            <person name="Novak L.V.F."/>
            <person name="Treitli S.C."/>
            <person name="Pyrih J."/>
            <person name="Halakuc P."/>
            <person name="Pipaliya S.V."/>
            <person name="Vacek V."/>
            <person name="Brzon O."/>
            <person name="Soukal P."/>
            <person name="Eme L."/>
            <person name="Dacks J.B."/>
            <person name="Karnkowska A."/>
            <person name="Elias M."/>
            <person name="Hampl V."/>
        </authorList>
    </citation>
    <scope>NUCLEOTIDE SEQUENCE [LARGE SCALE GENOMIC DNA]</scope>
    <source>
        <strain evidence="1">NAU3</strain>
        <tissue evidence="1">Gut</tissue>
    </source>
</reference>
<gene>
    <name evidence="1" type="ORF">BLNAU_3841</name>
</gene>
<organism evidence="1 2">
    <name type="scientific">Blattamonas nauphoetae</name>
    <dbReference type="NCBI Taxonomy" id="2049346"/>
    <lineage>
        <taxon>Eukaryota</taxon>
        <taxon>Metamonada</taxon>
        <taxon>Preaxostyla</taxon>
        <taxon>Oxymonadida</taxon>
        <taxon>Blattamonas</taxon>
    </lineage>
</organism>
<comment type="caution">
    <text evidence="1">The sequence shown here is derived from an EMBL/GenBank/DDBJ whole genome shotgun (WGS) entry which is preliminary data.</text>
</comment>
<proteinExistence type="predicted"/>
<evidence type="ECO:0000313" key="2">
    <source>
        <dbReference type="Proteomes" id="UP001281761"/>
    </source>
</evidence>
<dbReference type="EMBL" id="JARBJD010000018">
    <property type="protein sequence ID" value="KAK2961073.1"/>
    <property type="molecule type" value="Genomic_DNA"/>
</dbReference>
<dbReference type="Proteomes" id="UP001281761">
    <property type="component" value="Unassembled WGS sequence"/>
</dbReference>
<protein>
    <submittedName>
        <fullName evidence="1">Uncharacterized protein</fullName>
    </submittedName>
</protein>
<accession>A0ABQ9YBL3</accession>